<dbReference type="AlphaFoldDB" id="A0A1M5AB12"/>
<evidence type="ECO:0000313" key="1">
    <source>
        <dbReference type="EMBL" id="SHF27459.1"/>
    </source>
</evidence>
<gene>
    <name evidence="1" type="ORF">SAMN05444408_112104</name>
</gene>
<accession>A0A1M5AB12</accession>
<evidence type="ECO:0000313" key="2">
    <source>
        <dbReference type="Proteomes" id="UP000184236"/>
    </source>
</evidence>
<organism evidence="1 2">
    <name type="scientific">Chryseobacterium takakiae</name>
    <dbReference type="NCBI Taxonomy" id="1302685"/>
    <lineage>
        <taxon>Bacteria</taxon>
        <taxon>Pseudomonadati</taxon>
        <taxon>Bacteroidota</taxon>
        <taxon>Flavobacteriia</taxon>
        <taxon>Flavobacteriales</taxon>
        <taxon>Weeksellaceae</taxon>
        <taxon>Chryseobacterium group</taxon>
        <taxon>Chryseobacterium</taxon>
    </lineage>
</organism>
<reference evidence="2" key="1">
    <citation type="submission" date="2016-11" db="EMBL/GenBank/DDBJ databases">
        <authorList>
            <person name="Varghese N."/>
            <person name="Submissions S."/>
        </authorList>
    </citation>
    <scope>NUCLEOTIDE SEQUENCE [LARGE SCALE GENOMIC DNA]</scope>
    <source>
        <strain evidence="2">DSM 26898</strain>
    </source>
</reference>
<protein>
    <submittedName>
        <fullName evidence="1">Uncharacterized protein</fullName>
    </submittedName>
</protein>
<dbReference type="STRING" id="1302685.SAMN05444408_112104"/>
<name>A0A1M5AB12_9FLAO</name>
<proteinExistence type="predicted"/>
<dbReference type="EMBL" id="FQVO01000012">
    <property type="protein sequence ID" value="SHF27459.1"/>
    <property type="molecule type" value="Genomic_DNA"/>
</dbReference>
<sequence>MISFKTDENNICFKIAEVKIIKKPPDFSEGLYL</sequence>
<keyword evidence="2" id="KW-1185">Reference proteome</keyword>
<dbReference type="Proteomes" id="UP000184236">
    <property type="component" value="Unassembled WGS sequence"/>
</dbReference>